<dbReference type="GO" id="GO:0003916">
    <property type="term" value="F:DNA topoisomerase activity"/>
    <property type="evidence" value="ECO:0007669"/>
    <property type="project" value="InterPro"/>
</dbReference>
<dbReference type="Pfam" id="PF09382">
    <property type="entry name" value="RQC"/>
    <property type="match status" value="1"/>
</dbReference>
<reference evidence="7 8" key="1">
    <citation type="submission" date="2019-04" db="EMBL/GenBank/DDBJ databases">
        <authorList>
            <person name="Schori C."/>
            <person name="Ahrens C."/>
        </authorList>
    </citation>
    <scope>NUCLEOTIDE SEQUENCE [LARGE SCALE GENOMIC DNA]</scope>
    <source>
        <strain evidence="7 8">DSM 2950</strain>
    </source>
</reference>
<dbReference type="InterPro" id="IPR013498">
    <property type="entry name" value="Topo_IA_Znf"/>
</dbReference>
<organism evidence="7 8">
    <name type="scientific">Blautia producta</name>
    <dbReference type="NCBI Taxonomy" id="33035"/>
    <lineage>
        <taxon>Bacteria</taxon>
        <taxon>Bacillati</taxon>
        <taxon>Bacillota</taxon>
        <taxon>Clostridia</taxon>
        <taxon>Lachnospirales</taxon>
        <taxon>Lachnospiraceae</taxon>
        <taxon>Blautia</taxon>
    </lineage>
</organism>
<dbReference type="PANTHER" id="PTHR11070">
    <property type="entry name" value="UVRD / RECB / PCRA DNA HELICASE FAMILY MEMBER"/>
    <property type="match status" value="1"/>
</dbReference>
<gene>
    <name evidence="7" type="ORF">E5259_21725</name>
</gene>
<dbReference type="SUPFAM" id="SSF52540">
    <property type="entry name" value="P-loop containing nucleoside triphosphate hydrolases"/>
    <property type="match status" value="1"/>
</dbReference>
<dbReference type="InterPro" id="IPR036388">
    <property type="entry name" value="WH-like_DNA-bd_sf"/>
</dbReference>
<dbReference type="Gene3D" id="3.40.91.30">
    <property type="match status" value="1"/>
</dbReference>
<dbReference type="InterPro" id="IPR036390">
    <property type="entry name" value="WH_DNA-bd_sf"/>
</dbReference>
<evidence type="ECO:0000313" key="7">
    <source>
        <dbReference type="EMBL" id="QMW81504.1"/>
    </source>
</evidence>
<accession>A0A7G5N3R1</accession>
<name>A0A7G5N3R1_9FIRM</name>
<dbReference type="SMART" id="SM00956">
    <property type="entry name" value="RQC"/>
    <property type="match status" value="1"/>
</dbReference>
<dbReference type="Proteomes" id="UP000515789">
    <property type="component" value="Chromosome"/>
</dbReference>
<dbReference type="InterPro" id="IPR000212">
    <property type="entry name" value="DNA_helicase_UvrD/REP"/>
</dbReference>
<dbReference type="GO" id="GO:0016787">
    <property type="term" value="F:hydrolase activity"/>
    <property type="evidence" value="ECO:0007669"/>
    <property type="project" value="UniProtKB-UniRule"/>
</dbReference>
<keyword evidence="3 5" id="KW-0347">Helicase</keyword>
<evidence type="ECO:0000256" key="4">
    <source>
        <dbReference type="ARBA" id="ARBA00022840"/>
    </source>
</evidence>
<dbReference type="Gene3D" id="1.10.10.10">
    <property type="entry name" value="Winged helix-like DNA-binding domain superfamily/Winged helix DNA-binding domain"/>
    <property type="match status" value="1"/>
</dbReference>
<dbReference type="PANTHER" id="PTHR11070:SF63">
    <property type="entry name" value="DNA HELICASE IV"/>
    <property type="match status" value="1"/>
</dbReference>
<evidence type="ECO:0000259" key="6">
    <source>
        <dbReference type="PROSITE" id="PS51198"/>
    </source>
</evidence>
<evidence type="ECO:0000313" key="8">
    <source>
        <dbReference type="Proteomes" id="UP000515789"/>
    </source>
</evidence>
<sequence>MMDTLLREKRYIAQSDYAAKFEQYESVIKDFKSLQNMGMMGNFCTLNGISEEDTRTALDLFENVSVYVDKHNEEYMIQAMEEEREYLDHILNAVDPSIMLDEDQRKVVLTDEDYCLVIAGAGAGKTTTVAAKVKYLVDKKGVDPSQILVVSFTNKAVNELKEKIQGALEIVCPIATFHSTGNAIIHKHLPEEKLNIVDNSRLYFVIRDYFRGSVMQNESVVNKLIMFFASYFDAPYEGDDLNGFFNNIAKVNFSTMRSDLEEFKREVIDTRTKKSVTIQNEVLRSHQEVEIANFLYLNNIEYEYEPIYPYDITYAKKPYTPDFIICQDGKSAYIEHFGISENGENDRYSQEELVRYKKCVNDKVRVHKQHGTTLIYTFSSYNDRKPLLVHLRDELEAKGFTLCPRSNKEVMEMLVAGEENRYIRKLINLICRFISNFKVNGYTAEEFNRMYHSTGNVRSRLFLDICNDCYLEYERWLKEKKAVDFEDMINESARLLRETKEMKQKLDFKYVIVDEYQDISRQRFDLTKALSEVTDAKIIAVGDDWQSIYAFSGSDITLFTKFEEKMGYAKMLKIVKTYRNSQDVIDIAGNFIQKNTEQISKRLISPKHLEDPVLIYTYDSTSKGKDGSRRSGENYAIAHAVETALAQLLEYKKNEGKEPGTILLLGRFGFDGDKLERSGIFEYINRGSKLKSVKFPKLDITFMTAHSSKGLGYDDVIIVNGKNDTYGFPSKIEDDPVLAFVIKGDRSIDYAEERRLFYVAMTRTKNRVFLIAPEQNPSEFLLELKRDYRNVLLRGSWNEDVRSEKVRKMCPLCGYPMQLKYKKSYGLRLYICTNEPEVCGFMTNDFRAGKLAVQKCDKCRDGYLIVKSGKRDGFFLGCTNYKTDGTGCGRSVSKKYYYAQMGYQIEPEAPSAVKQEPVRPVVKTERKTASAAGEISGGKSDTVQEVLTDDFIEIKRADLKQVMYHEIDLNELIFTVVKALQNVSRIRYYGISMLIDVLRGTDNTRVFRNELNKIPEFGAFKELPYETVKTVIEWMISEHLILKTKEPYPVLHSTYEGLHYSQVMSEGKLKKFKKYLEEEVVL</sequence>
<dbReference type="GO" id="GO:0005829">
    <property type="term" value="C:cytosol"/>
    <property type="evidence" value="ECO:0007669"/>
    <property type="project" value="TreeGrafter"/>
</dbReference>
<dbReference type="AlphaFoldDB" id="A0A7G5N3R1"/>
<dbReference type="GO" id="GO:0000725">
    <property type="term" value="P:recombinational repair"/>
    <property type="evidence" value="ECO:0007669"/>
    <property type="project" value="TreeGrafter"/>
</dbReference>
<evidence type="ECO:0000256" key="5">
    <source>
        <dbReference type="PROSITE-ProRule" id="PRU00560"/>
    </source>
</evidence>
<dbReference type="InterPro" id="IPR027417">
    <property type="entry name" value="P-loop_NTPase"/>
</dbReference>
<evidence type="ECO:0000256" key="3">
    <source>
        <dbReference type="ARBA" id="ARBA00022806"/>
    </source>
</evidence>
<dbReference type="GO" id="GO:0005694">
    <property type="term" value="C:chromosome"/>
    <property type="evidence" value="ECO:0007669"/>
    <property type="project" value="InterPro"/>
</dbReference>
<evidence type="ECO:0000256" key="2">
    <source>
        <dbReference type="ARBA" id="ARBA00022801"/>
    </source>
</evidence>
<protein>
    <submittedName>
        <fullName evidence="7">DNA helicase UvrD</fullName>
    </submittedName>
</protein>
<dbReference type="GO" id="GO:0006265">
    <property type="term" value="P:DNA topological change"/>
    <property type="evidence" value="ECO:0007669"/>
    <property type="project" value="InterPro"/>
</dbReference>
<dbReference type="PROSITE" id="PS51198">
    <property type="entry name" value="UVRD_HELICASE_ATP_BIND"/>
    <property type="match status" value="1"/>
</dbReference>
<dbReference type="InterPro" id="IPR014016">
    <property type="entry name" value="UvrD-like_ATP-bd"/>
</dbReference>
<dbReference type="EMBL" id="CP039126">
    <property type="protein sequence ID" value="QMW81504.1"/>
    <property type="molecule type" value="Genomic_DNA"/>
</dbReference>
<dbReference type="Gene3D" id="3.40.50.300">
    <property type="entry name" value="P-loop containing nucleotide triphosphate hydrolases"/>
    <property type="match status" value="3"/>
</dbReference>
<evidence type="ECO:0000256" key="1">
    <source>
        <dbReference type="ARBA" id="ARBA00022741"/>
    </source>
</evidence>
<dbReference type="GO" id="GO:0043138">
    <property type="term" value="F:3'-5' DNA helicase activity"/>
    <property type="evidence" value="ECO:0007669"/>
    <property type="project" value="InterPro"/>
</dbReference>
<keyword evidence="4 5" id="KW-0067">ATP-binding</keyword>
<dbReference type="GO" id="GO:0005524">
    <property type="term" value="F:ATP binding"/>
    <property type="evidence" value="ECO:0007669"/>
    <property type="project" value="UniProtKB-UniRule"/>
</dbReference>
<dbReference type="SUPFAM" id="SSF46785">
    <property type="entry name" value="Winged helix' DNA-binding domain"/>
    <property type="match status" value="1"/>
</dbReference>
<feature type="binding site" evidence="5">
    <location>
        <begin position="119"/>
        <end position="126"/>
    </location>
    <ligand>
        <name>ATP</name>
        <dbReference type="ChEBI" id="CHEBI:30616"/>
    </ligand>
</feature>
<dbReference type="GO" id="GO:0003677">
    <property type="term" value="F:DNA binding"/>
    <property type="evidence" value="ECO:0007669"/>
    <property type="project" value="InterPro"/>
</dbReference>
<dbReference type="Pfam" id="PF01396">
    <property type="entry name" value="Zn_ribbon_Top1"/>
    <property type="match status" value="2"/>
</dbReference>
<dbReference type="Pfam" id="PF00580">
    <property type="entry name" value="UvrD-helicase"/>
    <property type="match status" value="1"/>
</dbReference>
<keyword evidence="1 5" id="KW-0547">Nucleotide-binding</keyword>
<dbReference type="InterPro" id="IPR018982">
    <property type="entry name" value="RQC_domain"/>
</dbReference>
<feature type="domain" description="UvrD-like helicase ATP-binding" evidence="6">
    <location>
        <begin position="98"/>
        <end position="581"/>
    </location>
</feature>
<keyword evidence="2 5" id="KW-0378">Hydrolase</keyword>
<dbReference type="GO" id="GO:0006260">
    <property type="term" value="P:DNA replication"/>
    <property type="evidence" value="ECO:0007669"/>
    <property type="project" value="InterPro"/>
</dbReference>
<proteinExistence type="predicted"/>